<dbReference type="GO" id="GO:0005886">
    <property type="term" value="C:plasma membrane"/>
    <property type="evidence" value="ECO:0007669"/>
    <property type="project" value="TreeGrafter"/>
</dbReference>
<proteinExistence type="predicted"/>
<comment type="caution">
    <text evidence="3">The sequence shown here is derived from an EMBL/GenBank/DDBJ whole genome shotgun (WGS) entry which is preliminary data.</text>
</comment>
<feature type="transmembrane region" description="Helical" evidence="2">
    <location>
        <begin position="428"/>
        <end position="449"/>
    </location>
</feature>
<keyword evidence="1" id="KW-0175">Coiled coil</keyword>
<sequence>MGALYDELLIALHLVWRRRWIALGVAWAICLAGWLVVALIPNRYESRARLSIQAQSLLGGSVGIDDARRQRDLDQIRQTLVSTVNLQKVVKSTDLNLTVASDRDVASRVESLRQAISIVAQQDNLVEISARWGAPGLSDSVNAKLARAIVQRLADLFIEQNLADGREESSRTLAFLDAQLAERSKQLSEADAKRATFEAQYLGALPGTGSVADRLDAARAELSRIDSDLAAAGSALVAVNAQMAGTSPTVAGAGSAAAPATAGPARARVAALESQIAEGRSRGWTDQHPDMVALSVQLAQARAAAGGERLVTAAAGGAASANPLYLSLRSMQADRQAAVAALSARKAQIRHDIDQYLERTSADPAVAAEAGRVSQDYAVLKDQYDKLLAEREQAALRGQAETKAGPVRIALIDPPSAPRLPAAPNRPLLLTAVLLLGVAGGVGAAYALGRIRTTYPTARRLERASGLTVIGAIGEAQTEARRAIAAKQRRWLMGGGAALAGAWALLLVIELVQRGMVA</sequence>
<protein>
    <submittedName>
        <fullName evidence="3">Chain-length determining protein</fullName>
    </submittedName>
</protein>
<dbReference type="PANTHER" id="PTHR32309">
    <property type="entry name" value="TYROSINE-PROTEIN KINASE"/>
    <property type="match status" value="1"/>
</dbReference>
<feature type="transmembrane region" description="Helical" evidence="2">
    <location>
        <begin position="491"/>
        <end position="512"/>
    </location>
</feature>
<accession>A0A2W5CA38</accession>
<gene>
    <name evidence="3" type="ORF">DI623_01575</name>
</gene>
<dbReference type="GO" id="GO:0004713">
    <property type="term" value="F:protein tyrosine kinase activity"/>
    <property type="evidence" value="ECO:0007669"/>
    <property type="project" value="TreeGrafter"/>
</dbReference>
<dbReference type="InterPro" id="IPR014345">
    <property type="entry name" value="XrtA_polysacc_chain"/>
</dbReference>
<keyword evidence="2" id="KW-0472">Membrane</keyword>
<dbReference type="Proteomes" id="UP000249066">
    <property type="component" value="Unassembled WGS sequence"/>
</dbReference>
<keyword evidence="2" id="KW-0812">Transmembrane</keyword>
<feature type="coiled-coil region" evidence="1">
    <location>
        <begin position="339"/>
        <end position="397"/>
    </location>
</feature>
<dbReference type="NCBIfam" id="TIGR03007">
    <property type="entry name" value="pepcterm_ChnLen"/>
    <property type="match status" value="1"/>
</dbReference>
<organism evidence="3 4">
    <name type="scientific">Sphingomonas sanxanigenens</name>
    <dbReference type="NCBI Taxonomy" id="397260"/>
    <lineage>
        <taxon>Bacteria</taxon>
        <taxon>Pseudomonadati</taxon>
        <taxon>Pseudomonadota</taxon>
        <taxon>Alphaproteobacteria</taxon>
        <taxon>Sphingomonadales</taxon>
        <taxon>Sphingomonadaceae</taxon>
        <taxon>Sphingomonas</taxon>
    </lineage>
</organism>
<dbReference type="AlphaFoldDB" id="A0A2W5CA38"/>
<evidence type="ECO:0000256" key="2">
    <source>
        <dbReference type="SAM" id="Phobius"/>
    </source>
</evidence>
<feature type="transmembrane region" description="Helical" evidence="2">
    <location>
        <begin position="20"/>
        <end position="40"/>
    </location>
</feature>
<evidence type="ECO:0000313" key="3">
    <source>
        <dbReference type="EMBL" id="PZO91911.1"/>
    </source>
</evidence>
<dbReference type="EMBL" id="QFNN01000003">
    <property type="protein sequence ID" value="PZO91911.1"/>
    <property type="molecule type" value="Genomic_DNA"/>
</dbReference>
<evidence type="ECO:0000313" key="4">
    <source>
        <dbReference type="Proteomes" id="UP000249066"/>
    </source>
</evidence>
<dbReference type="PANTHER" id="PTHR32309:SF13">
    <property type="entry name" value="FERRIC ENTEROBACTIN TRANSPORT PROTEIN FEPE"/>
    <property type="match status" value="1"/>
</dbReference>
<name>A0A2W5CA38_9SPHN</name>
<reference evidence="3 4" key="1">
    <citation type="submission" date="2017-08" db="EMBL/GenBank/DDBJ databases">
        <title>Infants hospitalized years apart are colonized by the same room-sourced microbial strains.</title>
        <authorList>
            <person name="Brooks B."/>
            <person name="Olm M.R."/>
            <person name="Firek B.A."/>
            <person name="Baker R."/>
            <person name="Thomas B.C."/>
            <person name="Morowitz M.J."/>
            <person name="Banfield J.F."/>
        </authorList>
    </citation>
    <scope>NUCLEOTIDE SEQUENCE [LARGE SCALE GENOMIC DNA]</scope>
    <source>
        <strain evidence="3">S2_018_000_R2_101</strain>
    </source>
</reference>
<evidence type="ECO:0000256" key="1">
    <source>
        <dbReference type="SAM" id="Coils"/>
    </source>
</evidence>
<keyword evidence="2" id="KW-1133">Transmembrane helix</keyword>
<dbReference type="InterPro" id="IPR050445">
    <property type="entry name" value="Bact_polysacc_biosynth/exp"/>
</dbReference>